<proteinExistence type="predicted"/>
<keyword evidence="2" id="KW-1185">Reference proteome</keyword>
<evidence type="ECO:0000313" key="1">
    <source>
        <dbReference type="EMBL" id="KAJ6333046.1"/>
    </source>
</evidence>
<reference evidence="1" key="2">
    <citation type="journal article" date="2023" name="Int. J. Mol. Sci.">
        <title>De Novo Assembly and Annotation of 11 Diverse Shrub Willow (Salix) Genomes Reveals Novel Gene Organization in Sex-Linked Regions.</title>
        <authorList>
            <person name="Hyden B."/>
            <person name="Feng K."/>
            <person name="Yates T.B."/>
            <person name="Jawdy S."/>
            <person name="Cereghino C."/>
            <person name="Smart L.B."/>
            <person name="Muchero W."/>
        </authorList>
    </citation>
    <scope>NUCLEOTIDE SEQUENCE</scope>
    <source>
        <tissue evidence="1">Shoot tip</tissue>
    </source>
</reference>
<reference evidence="1" key="1">
    <citation type="submission" date="2022-10" db="EMBL/GenBank/DDBJ databases">
        <authorList>
            <person name="Hyden B.L."/>
            <person name="Feng K."/>
            <person name="Yates T."/>
            <person name="Jawdy S."/>
            <person name="Smart L.B."/>
            <person name="Muchero W."/>
        </authorList>
    </citation>
    <scope>NUCLEOTIDE SEQUENCE</scope>
    <source>
        <tissue evidence="1">Shoot tip</tissue>
    </source>
</reference>
<evidence type="ECO:0000313" key="2">
    <source>
        <dbReference type="Proteomes" id="UP001141253"/>
    </source>
</evidence>
<organism evidence="1 2">
    <name type="scientific">Salix suchowensis</name>
    <dbReference type="NCBI Taxonomy" id="1278906"/>
    <lineage>
        <taxon>Eukaryota</taxon>
        <taxon>Viridiplantae</taxon>
        <taxon>Streptophyta</taxon>
        <taxon>Embryophyta</taxon>
        <taxon>Tracheophyta</taxon>
        <taxon>Spermatophyta</taxon>
        <taxon>Magnoliopsida</taxon>
        <taxon>eudicotyledons</taxon>
        <taxon>Gunneridae</taxon>
        <taxon>Pentapetalae</taxon>
        <taxon>rosids</taxon>
        <taxon>fabids</taxon>
        <taxon>Malpighiales</taxon>
        <taxon>Salicaceae</taxon>
        <taxon>Saliceae</taxon>
        <taxon>Salix</taxon>
    </lineage>
</organism>
<dbReference type="Proteomes" id="UP001141253">
    <property type="component" value="Chromosome 11"/>
</dbReference>
<gene>
    <name evidence="1" type="ORF">OIU77_008994</name>
</gene>
<protein>
    <submittedName>
        <fullName evidence="1">Uncharacterized protein</fullName>
    </submittedName>
</protein>
<name>A0ABQ9ACU8_9ROSI</name>
<dbReference type="EMBL" id="JAPFFI010000021">
    <property type="protein sequence ID" value="KAJ6333046.1"/>
    <property type="molecule type" value="Genomic_DNA"/>
</dbReference>
<sequence>MIHFLRTSQSIGKQMKQKLLNSAAKEWTRLYASGA</sequence>
<comment type="caution">
    <text evidence="1">The sequence shown here is derived from an EMBL/GenBank/DDBJ whole genome shotgun (WGS) entry which is preliminary data.</text>
</comment>
<accession>A0ABQ9ACU8</accession>